<dbReference type="InParanoid" id="G0QMG7"/>
<dbReference type="EMBL" id="GL983419">
    <property type="protein sequence ID" value="EGR33589.1"/>
    <property type="molecule type" value="Genomic_DNA"/>
</dbReference>
<name>G0QMG7_ICHMU</name>
<organism evidence="2 3">
    <name type="scientific">Ichthyophthirius multifiliis</name>
    <name type="common">White spot disease agent</name>
    <name type="synonym">Ich</name>
    <dbReference type="NCBI Taxonomy" id="5932"/>
    <lineage>
        <taxon>Eukaryota</taxon>
        <taxon>Sar</taxon>
        <taxon>Alveolata</taxon>
        <taxon>Ciliophora</taxon>
        <taxon>Intramacronucleata</taxon>
        <taxon>Oligohymenophorea</taxon>
        <taxon>Hymenostomatida</taxon>
        <taxon>Ophryoglenina</taxon>
        <taxon>Ichthyophthirius</taxon>
    </lineage>
</organism>
<feature type="transmembrane region" description="Helical" evidence="1">
    <location>
        <begin position="47"/>
        <end position="67"/>
    </location>
</feature>
<gene>
    <name evidence="2" type="ORF">IMG5_048590</name>
</gene>
<dbReference type="Proteomes" id="UP000008983">
    <property type="component" value="Unassembled WGS sequence"/>
</dbReference>
<evidence type="ECO:0000313" key="2">
    <source>
        <dbReference type="EMBL" id="EGR33589.1"/>
    </source>
</evidence>
<dbReference type="AlphaFoldDB" id="G0QMG7"/>
<reference evidence="2 3" key="1">
    <citation type="submission" date="2011-07" db="EMBL/GenBank/DDBJ databases">
        <authorList>
            <person name="Coyne R."/>
            <person name="Brami D."/>
            <person name="Johnson J."/>
            <person name="Hostetler J."/>
            <person name="Hannick L."/>
            <person name="Clark T."/>
            <person name="Cassidy-Hanley D."/>
            <person name="Inman J."/>
        </authorList>
    </citation>
    <scope>NUCLEOTIDE SEQUENCE [LARGE SCALE GENOMIC DNA]</scope>
    <source>
        <strain evidence="2 3">G5</strain>
    </source>
</reference>
<sequence length="176" mass="20982">MSMKVNKFSENIPEIFKNISMSALLIFTSSFISYRPFSFMPCMTFQIVIFMIIMILQIFIFAFFLFFNYCVYLLFLQEIVICILSLQITKNIIIIVYLLLRICWVKILIISKKIWILILFQIKIIIIIYQKLLIIIIIQTIIIILSMPTNLLLLFLCIVQRKLLVLEVKILFFFLQ</sequence>
<feature type="transmembrane region" description="Helical" evidence="1">
    <location>
        <begin position="112"/>
        <end position="129"/>
    </location>
</feature>
<proteinExistence type="predicted"/>
<feature type="transmembrane region" description="Helical" evidence="1">
    <location>
        <begin position="73"/>
        <end position="100"/>
    </location>
</feature>
<dbReference type="RefSeq" id="XP_004037575.1">
    <property type="nucleotide sequence ID" value="XM_004037527.1"/>
</dbReference>
<feature type="transmembrane region" description="Helical" evidence="1">
    <location>
        <begin position="15"/>
        <end position="35"/>
    </location>
</feature>
<dbReference type="GeneID" id="14909764"/>
<evidence type="ECO:0000313" key="3">
    <source>
        <dbReference type="Proteomes" id="UP000008983"/>
    </source>
</evidence>
<keyword evidence="1" id="KW-0472">Membrane</keyword>
<protein>
    <recommendedName>
        <fullName evidence="4">Transmembrane protein</fullName>
    </recommendedName>
</protein>
<keyword evidence="3" id="KW-1185">Reference proteome</keyword>
<evidence type="ECO:0008006" key="4">
    <source>
        <dbReference type="Google" id="ProtNLM"/>
    </source>
</evidence>
<keyword evidence="1" id="KW-0812">Transmembrane</keyword>
<accession>G0QMG7</accession>
<feature type="transmembrane region" description="Helical" evidence="1">
    <location>
        <begin position="135"/>
        <end position="159"/>
    </location>
</feature>
<evidence type="ECO:0000256" key="1">
    <source>
        <dbReference type="SAM" id="Phobius"/>
    </source>
</evidence>
<keyword evidence="1" id="KW-1133">Transmembrane helix</keyword>